<dbReference type="Pfam" id="PF09954">
    <property type="entry name" value="DUF2188"/>
    <property type="match status" value="1"/>
</dbReference>
<dbReference type="PATRIC" id="fig|1352.1358.peg.1456"/>
<protein>
    <submittedName>
        <fullName evidence="6">DUF2188 domain-containing protein</fullName>
    </submittedName>
</protein>
<evidence type="ECO:0000313" key="8">
    <source>
        <dbReference type="EMBL" id="RXU88915.1"/>
    </source>
</evidence>
<dbReference type="InterPro" id="IPR018691">
    <property type="entry name" value="DUF2188"/>
</dbReference>
<evidence type="ECO:0000313" key="13">
    <source>
        <dbReference type="Proteomes" id="UP000224303"/>
    </source>
</evidence>
<evidence type="ECO:0000313" key="6">
    <source>
        <dbReference type="EMBL" id="PHL21762.1"/>
    </source>
</evidence>
<dbReference type="EMBL" id="LRHK01000001">
    <property type="protein sequence ID" value="KWX18925.1"/>
    <property type="molecule type" value="Genomic_DNA"/>
</dbReference>
<name>A0A132Z0S9_ENTFC</name>
<reference evidence="2 16" key="7">
    <citation type="submission" date="2019-10" db="EMBL/GenBank/DDBJ databases">
        <title>Evolutionary dynamics of vancomycin-resistant Enterococcus faecium during gastrointestinal tract colonization and bloodstream infection in immunocompromised pediatric patients.</title>
        <authorList>
            <person name="Chilambi G.S."/>
            <person name="Nordstrom H.R."/>
            <person name="Evans D.R."/>
            <person name="Ferrolino J."/>
            <person name="Hayden R.T."/>
            <person name="Maron G.M."/>
            <person name="Vo A.N."/>
            <person name="Gilmore M.S."/>
            <person name="Wolf J."/>
            <person name="Rosch J.W."/>
            <person name="Van Tyne D."/>
        </authorList>
    </citation>
    <scope>NUCLEOTIDE SEQUENCE [LARGE SCALE GENOMIC DNA]</scope>
    <source>
        <strain evidence="2 16">VRECG27</strain>
    </source>
</reference>
<evidence type="ECO:0000313" key="9">
    <source>
        <dbReference type="EMBL" id="SAM40642.1"/>
    </source>
</evidence>
<dbReference type="Proteomes" id="UP000289562">
    <property type="component" value="Unassembled WGS sequence"/>
</dbReference>
<reference evidence="6 13" key="4">
    <citation type="submission" date="2017-10" db="EMBL/GenBank/DDBJ databases">
        <title>Draft genomes of the Enterococcus faecium isolated from human feces before and after Helicobacter pylori eradication therapy.</title>
        <authorList>
            <person name="Prianichniikov N.A."/>
            <person name="Glushchenko O.E."/>
            <person name="Malakhova M.V."/>
        </authorList>
    </citation>
    <scope>NUCLEOTIDE SEQUENCE [LARGE SCALE GENOMIC DNA]</scope>
    <source>
        <strain evidence="6 13">Hp_5-7</strain>
    </source>
</reference>
<reference evidence="7 14" key="6">
    <citation type="submission" date="2018-05" db="EMBL/GenBank/DDBJ databases">
        <title>Vancomycin-resistant Enterococcus faecium strain from Chelyabinsk, Russia.</title>
        <authorList>
            <person name="Gostev V."/>
            <person name="Goncharov A."/>
            <person name="Kolodzhieva V."/>
            <person name="Suvorov A."/>
            <person name="Sidorenko S."/>
            <person name="Zueva L."/>
        </authorList>
    </citation>
    <scope>NUCLEOTIDE SEQUENCE [LARGE SCALE GENOMIC DNA]</scope>
    <source>
        <strain evidence="7 14">20</strain>
    </source>
</reference>
<evidence type="ECO:0000313" key="2">
    <source>
        <dbReference type="EMBL" id="KAB7575942.1"/>
    </source>
</evidence>
<proteinExistence type="predicted"/>
<dbReference type="Proteomes" id="UP000183509">
    <property type="component" value="Unassembled WGS sequence"/>
</dbReference>
<dbReference type="EMBL" id="PCGC01000011">
    <property type="protein sequence ID" value="PHL21762.1"/>
    <property type="molecule type" value="Genomic_DNA"/>
</dbReference>
<evidence type="ECO:0000313" key="3">
    <source>
        <dbReference type="EMBL" id="KWX18925.1"/>
    </source>
</evidence>
<evidence type="ECO:0000313" key="15">
    <source>
        <dbReference type="Proteomes" id="UP000289562"/>
    </source>
</evidence>
<dbReference type="Proteomes" id="UP000070452">
    <property type="component" value="Unassembled WGS sequence"/>
</dbReference>
<sequence length="148" mass="17097">MPWNMKDFPASMKNLDKLTRKKAIDIANALLDEGYPDNRAIPIAIDQAKKWYEDASESEKRTFEKEKNPSKTDEHDTNPRAGKLLDSDVIVEYEEEQWIVKSKGAKKASNHFDTKKEAIEKGKQVAQNKESTLFIYKKDGTKEKEIDY</sequence>
<dbReference type="EMBL" id="PJVH01000017">
    <property type="protein sequence ID" value="RXU88915.1"/>
    <property type="molecule type" value="Genomic_DNA"/>
</dbReference>
<gene>
    <name evidence="3" type="ORF">AWT83_10770</name>
    <name evidence="5" type="ORF">B1P95_00990</name>
    <name evidence="6" type="ORF">CQR37_06500</name>
    <name evidence="8" type="ORF">CYQ77_06670</name>
    <name evidence="7" type="ORF">DKP91_10220</name>
    <name evidence="9" type="ORF">DTPHA_600840</name>
    <name evidence="2" type="ORF">GBM73_00855</name>
    <name evidence="4" type="ORF">P6Z85_08115</name>
</gene>
<reference evidence="9 11" key="2">
    <citation type="submission" date="2016-04" db="EMBL/GenBank/DDBJ databases">
        <authorList>
            <person name="Millard A."/>
        </authorList>
    </citation>
    <scope>NUCLEOTIDE SEQUENCE [LARGE SCALE GENOMIC DNA]</scope>
    <source>
        <strain evidence="9">Isolate 22</strain>
    </source>
</reference>
<evidence type="ECO:0000313" key="12">
    <source>
        <dbReference type="Proteomes" id="UP000191171"/>
    </source>
</evidence>
<dbReference type="Proteomes" id="UP000249070">
    <property type="component" value="Unassembled WGS sequence"/>
</dbReference>
<dbReference type="RefSeq" id="WP_002288531.1">
    <property type="nucleotide sequence ID" value="NZ_AP019394.1"/>
</dbReference>
<dbReference type="Proteomes" id="UP000469871">
    <property type="component" value="Unassembled WGS sequence"/>
</dbReference>
<evidence type="ECO:0000313" key="11">
    <source>
        <dbReference type="Proteomes" id="UP000183509"/>
    </source>
</evidence>
<dbReference type="GeneID" id="66454612"/>
<evidence type="ECO:0000313" key="16">
    <source>
        <dbReference type="Proteomes" id="UP000469871"/>
    </source>
</evidence>
<reference evidence="5 12" key="3">
    <citation type="submission" date="2017-02" db="EMBL/GenBank/DDBJ databases">
        <title>Clonality and virulence of isolates of VRE in Hematopoietic Stem Cell Transplanted (HSCT) patients.</title>
        <authorList>
            <person name="Marchi A.P."/>
            <person name="Martins R.C."/>
            <person name="Marie S.K."/>
            <person name="Levin A.S."/>
            <person name="Costa S.F."/>
        </authorList>
    </citation>
    <scope>NUCLEOTIDE SEQUENCE [LARGE SCALE GENOMIC DNA]</scope>
    <source>
        <strain evidence="5 12">LIM1759</strain>
    </source>
</reference>
<dbReference type="Proteomes" id="UP000191171">
    <property type="component" value="Unassembled WGS sequence"/>
</dbReference>
<evidence type="ECO:0000313" key="5">
    <source>
        <dbReference type="EMBL" id="OOL83970.1"/>
    </source>
</evidence>
<evidence type="ECO:0000313" key="7">
    <source>
        <dbReference type="EMBL" id="PZM55286.1"/>
    </source>
</evidence>
<dbReference type="AlphaFoldDB" id="A0A132Z0S9"/>
<dbReference type="EMBL" id="JARPTX010000023">
    <property type="protein sequence ID" value="MDT2370122.1"/>
    <property type="molecule type" value="Genomic_DNA"/>
</dbReference>
<dbReference type="Proteomes" id="UP000224303">
    <property type="component" value="Unassembled WGS sequence"/>
</dbReference>
<feature type="region of interest" description="Disordered" evidence="1">
    <location>
        <begin position="56"/>
        <end position="83"/>
    </location>
</feature>
<dbReference type="EMBL" id="MVGJ01000005">
    <property type="protein sequence ID" value="OOL83970.1"/>
    <property type="molecule type" value="Genomic_DNA"/>
</dbReference>
<dbReference type="EMBL" id="WEFP01000001">
    <property type="protein sequence ID" value="KAB7575942.1"/>
    <property type="molecule type" value="Genomic_DNA"/>
</dbReference>
<reference evidence="3 10" key="1">
    <citation type="submission" date="2016-01" db="EMBL/GenBank/DDBJ databases">
        <title>Molecular Mechanisms for transfer of large genomic segments between Enterococcus faecium strains.</title>
        <authorList>
            <person name="Garcia-Solache M.A."/>
            <person name="Lebreton F."/>
            <person name="Mclaughlin R.E."/>
            <person name="Whiteaker J.D."/>
            <person name="Gilmore M.S."/>
            <person name="Rice L.B."/>
        </authorList>
    </citation>
    <scope>NUCLEOTIDE SEQUENCE [LARGE SCALE GENOMIC DNA]</scope>
    <source>
        <strain evidence="3 10">D344RRF x C68</strain>
    </source>
</reference>
<evidence type="ECO:0000313" key="4">
    <source>
        <dbReference type="EMBL" id="MDT2370122.1"/>
    </source>
</evidence>
<dbReference type="Proteomes" id="UP001260956">
    <property type="component" value="Unassembled WGS sequence"/>
</dbReference>
<reference evidence="8 15" key="5">
    <citation type="submission" date="2017-12" db="EMBL/GenBank/DDBJ databases">
        <title>A pool of 800 enterococci isolated from chicken carcass rinse samples from New Zealand.</title>
        <authorList>
            <person name="Zhang J."/>
            <person name="Rogers L."/>
            <person name="Midwinter A."/>
            <person name="French N."/>
        </authorList>
    </citation>
    <scope>NUCLEOTIDE SEQUENCE [LARGE SCALE GENOMIC DNA]</scope>
    <source>
        <strain evidence="8 15">EN697</strain>
    </source>
</reference>
<dbReference type="EMBL" id="QHGU01000051">
    <property type="protein sequence ID" value="PZM55286.1"/>
    <property type="molecule type" value="Genomic_DNA"/>
</dbReference>
<dbReference type="STRING" id="1352.AL014_07695"/>
<organism evidence="6 13">
    <name type="scientific">Enterococcus faecium</name>
    <name type="common">Streptococcus faecium</name>
    <dbReference type="NCBI Taxonomy" id="1352"/>
    <lineage>
        <taxon>Bacteria</taxon>
        <taxon>Bacillati</taxon>
        <taxon>Bacillota</taxon>
        <taxon>Bacilli</taxon>
        <taxon>Lactobacillales</taxon>
        <taxon>Enterococcaceae</taxon>
        <taxon>Enterococcus</taxon>
    </lineage>
</organism>
<reference evidence="4" key="8">
    <citation type="submission" date="2023-03" db="EMBL/GenBank/DDBJ databases">
        <authorList>
            <person name="Shen W."/>
            <person name="Cai J."/>
        </authorList>
    </citation>
    <scope>NUCLEOTIDE SEQUENCE</scope>
    <source>
        <strain evidence="4">B1010-2</strain>
    </source>
</reference>
<comment type="caution">
    <text evidence="6">The sequence shown here is derived from an EMBL/GenBank/DDBJ whole genome shotgun (WGS) entry which is preliminary data.</text>
</comment>
<evidence type="ECO:0000313" key="10">
    <source>
        <dbReference type="Proteomes" id="UP000070452"/>
    </source>
</evidence>
<evidence type="ECO:0000256" key="1">
    <source>
        <dbReference type="SAM" id="MobiDB-lite"/>
    </source>
</evidence>
<evidence type="ECO:0000313" key="14">
    <source>
        <dbReference type="Proteomes" id="UP000249070"/>
    </source>
</evidence>
<dbReference type="EMBL" id="FKLM01000009">
    <property type="protein sequence ID" value="SAM40642.1"/>
    <property type="molecule type" value="Genomic_DNA"/>
</dbReference>
<accession>A0A132Z0S9</accession>